<keyword evidence="2" id="KW-1185">Reference proteome</keyword>
<protein>
    <submittedName>
        <fullName evidence="1">Uncharacterized protein</fullName>
    </submittedName>
</protein>
<dbReference type="Proteomes" id="UP000652761">
    <property type="component" value="Unassembled WGS sequence"/>
</dbReference>
<proteinExistence type="predicted"/>
<reference evidence="1" key="1">
    <citation type="submission" date="2017-07" db="EMBL/GenBank/DDBJ databases">
        <title>Taro Niue Genome Assembly and Annotation.</title>
        <authorList>
            <person name="Atibalentja N."/>
            <person name="Keating K."/>
            <person name="Fields C.J."/>
        </authorList>
    </citation>
    <scope>NUCLEOTIDE SEQUENCE</scope>
    <source>
        <strain evidence="1">Niue_2</strain>
        <tissue evidence="1">Leaf</tissue>
    </source>
</reference>
<dbReference type="EMBL" id="NMUH01001607">
    <property type="protein sequence ID" value="MQL93891.1"/>
    <property type="molecule type" value="Genomic_DNA"/>
</dbReference>
<organism evidence="1 2">
    <name type="scientific">Colocasia esculenta</name>
    <name type="common">Wild taro</name>
    <name type="synonym">Arum esculentum</name>
    <dbReference type="NCBI Taxonomy" id="4460"/>
    <lineage>
        <taxon>Eukaryota</taxon>
        <taxon>Viridiplantae</taxon>
        <taxon>Streptophyta</taxon>
        <taxon>Embryophyta</taxon>
        <taxon>Tracheophyta</taxon>
        <taxon>Spermatophyta</taxon>
        <taxon>Magnoliopsida</taxon>
        <taxon>Liliopsida</taxon>
        <taxon>Araceae</taxon>
        <taxon>Aroideae</taxon>
        <taxon>Colocasieae</taxon>
        <taxon>Colocasia</taxon>
    </lineage>
</organism>
<evidence type="ECO:0000313" key="1">
    <source>
        <dbReference type="EMBL" id="MQL93891.1"/>
    </source>
</evidence>
<evidence type="ECO:0000313" key="2">
    <source>
        <dbReference type="Proteomes" id="UP000652761"/>
    </source>
</evidence>
<gene>
    <name evidence="1" type="ORF">Taro_026545</name>
</gene>
<comment type="caution">
    <text evidence="1">The sequence shown here is derived from an EMBL/GenBank/DDBJ whole genome shotgun (WGS) entry which is preliminary data.</text>
</comment>
<sequence>MGLAFEGGIWGVLHGVDPAEVEGGLLIGELAKRLALLLSDLIYALKLEERSCVGIVCGVSSIVGKDLHSFE</sequence>
<name>A0A843VBP1_COLES</name>
<dbReference type="AlphaFoldDB" id="A0A843VBP1"/>
<accession>A0A843VBP1</accession>